<name>A0A7Y6K097_9BURK</name>
<dbReference type="GeneID" id="301107513"/>
<proteinExistence type="predicted"/>
<evidence type="ECO:0000313" key="3">
    <source>
        <dbReference type="Proteomes" id="UP000594380"/>
    </source>
</evidence>
<evidence type="ECO:0000313" key="2">
    <source>
        <dbReference type="EMBL" id="NUY01476.1"/>
    </source>
</evidence>
<sequence>MRQTVRRWRLNRQTHVPIADLAMLYIPVIQGWWNYYGAFYQTAVLRFFQHIDRALERWARRKYKALHGRHRRSVECVRKMQVASPTLFHHWRVAGPKVG</sequence>
<dbReference type="Pfam" id="PF08388">
    <property type="entry name" value="GIIM"/>
    <property type="match status" value="1"/>
</dbReference>
<dbReference type="RefSeq" id="WP_176107919.1">
    <property type="nucleotide sequence ID" value="NZ_JAALDK010000001.1"/>
</dbReference>
<dbReference type="AlphaFoldDB" id="A0A7Y6K097"/>
<dbReference type="InterPro" id="IPR013597">
    <property type="entry name" value="Mat_intron_G2"/>
</dbReference>
<dbReference type="EMBL" id="JAALDK010000001">
    <property type="protein sequence ID" value="NUY01476.1"/>
    <property type="molecule type" value="Genomic_DNA"/>
</dbReference>
<comment type="caution">
    <text evidence="2">The sequence shown here is derived from an EMBL/GenBank/DDBJ whole genome shotgun (WGS) entry which is preliminary data.</text>
</comment>
<feature type="domain" description="Group II intron maturase-specific" evidence="1">
    <location>
        <begin position="1"/>
        <end position="71"/>
    </location>
</feature>
<evidence type="ECO:0000259" key="1">
    <source>
        <dbReference type="Pfam" id="PF08388"/>
    </source>
</evidence>
<accession>A0A7Y6K097</accession>
<reference evidence="2 3" key="1">
    <citation type="submission" date="2020-02" db="EMBL/GenBank/DDBJ databases">
        <title>Paraburkholderia simonii sp. nov. and Paraburkholderia youngii sp. nov. Brazilian and Mexican Mimosa-associated rhizobia.</title>
        <authorList>
            <person name="Mavima L."/>
            <person name="Beukes C.W."/>
            <person name="Chan W.Y."/>
            <person name="Palmer M."/>
            <person name="De Meyer S.E."/>
            <person name="James E.K."/>
            <person name="Venter S.N."/>
            <person name="Steenkamp E.T."/>
        </authorList>
    </citation>
    <scope>NUCLEOTIDE SEQUENCE [LARGE SCALE GENOMIC DNA]</scope>
    <source>
        <strain evidence="2 3">JPY169</strain>
    </source>
</reference>
<protein>
    <recommendedName>
        <fullName evidence="1">Group II intron maturase-specific domain-containing protein</fullName>
    </recommendedName>
</protein>
<dbReference type="Proteomes" id="UP000594380">
    <property type="component" value="Unassembled WGS sequence"/>
</dbReference>
<organism evidence="2 3">
    <name type="scientific">Paraburkholderia youngii</name>
    <dbReference type="NCBI Taxonomy" id="2782701"/>
    <lineage>
        <taxon>Bacteria</taxon>
        <taxon>Pseudomonadati</taxon>
        <taxon>Pseudomonadota</taxon>
        <taxon>Betaproteobacteria</taxon>
        <taxon>Burkholderiales</taxon>
        <taxon>Burkholderiaceae</taxon>
        <taxon>Paraburkholderia</taxon>
    </lineage>
</organism>
<gene>
    <name evidence="2" type="ORF">G5S42_17640</name>
</gene>